<keyword evidence="5" id="KW-0804">Transcription</keyword>
<feature type="region of interest" description="Disordered" evidence="8">
    <location>
        <begin position="775"/>
        <end position="797"/>
    </location>
</feature>
<dbReference type="CDD" id="cd08044">
    <property type="entry name" value="TAF5_NTD2"/>
    <property type="match status" value="1"/>
</dbReference>
<name>A0A397A515_APHAT</name>
<dbReference type="PANTHER" id="PTHR19879:SF1">
    <property type="entry name" value="CANNONBALL-RELATED"/>
    <property type="match status" value="1"/>
</dbReference>
<evidence type="ECO:0000256" key="4">
    <source>
        <dbReference type="ARBA" id="ARBA00023015"/>
    </source>
</evidence>
<dbReference type="PROSITE" id="PS50082">
    <property type="entry name" value="WD_REPEATS_2"/>
    <property type="match status" value="5"/>
</dbReference>
<evidence type="ECO:0000256" key="1">
    <source>
        <dbReference type="ARBA" id="ARBA00004123"/>
    </source>
</evidence>
<evidence type="ECO:0000313" key="10">
    <source>
        <dbReference type="EMBL" id="RHY02076.1"/>
    </source>
</evidence>
<dbReference type="PANTHER" id="PTHR19879">
    <property type="entry name" value="TRANSCRIPTION INITIATION FACTOR TFIID"/>
    <property type="match status" value="1"/>
</dbReference>
<dbReference type="Gene3D" id="1.25.40.500">
    <property type="entry name" value="TFIID subunit TAF5, NTD2 domain"/>
    <property type="match status" value="1"/>
</dbReference>
<dbReference type="AlphaFoldDB" id="A0A397A515"/>
<evidence type="ECO:0000256" key="2">
    <source>
        <dbReference type="ARBA" id="ARBA00022574"/>
    </source>
</evidence>
<dbReference type="InterPro" id="IPR020472">
    <property type="entry name" value="WD40_PAC1"/>
</dbReference>
<evidence type="ECO:0000259" key="9">
    <source>
        <dbReference type="Pfam" id="PF04494"/>
    </source>
</evidence>
<evidence type="ECO:0000256" key="5">
    <source>
        <dbReference type="ARBA" id="ARBA00023163"/>
    </source>
</evidence>
<keyword evidence="3" id="KW-0677">Repeat</keyword>
<feature type="compositionally biased region" description="Basic and acidic residues" evidence="8">
    <location>
        <begin position="782"/>
        <end position="794"/>
    </location>
</feature>
<dbReference type="Pfam" id="PF04494">
    <property type="entry name" value="TFIID_NTD2"/>
    <property type="match status" value="1"/>
</dbReference>
<feature type="domain" description="TFIID subunit TAF5 NTD2" evidence="9">
    <location>
        <begin position="1"/>
        <end position="127"/>
    </location>
</feature>
<keyword evidence="4" id="KW-0805">Transcription regulation</keyword>
<dbReference type="SUPFAM" id="SSF50978">
    <property type="entry name" value="WD40 repeat-like"/>
    <property type="match status" value="1"/>
</dbReference>
<evidence type="ECO:0000256" key="6">
    <source>
        <dbReference type="ARBA" id="ARBA00023242"/>
    </source>
</evidence>
<protein>
    <recommendedName>
        <fullName evidence="9">TFIID subunit TAF5 NTD2 domain-containing protein</fullName>
    </recommendedName>
</protein>
<dbReference type="VEuPathDB" id="FungiDB:H257_03576"/>
<gene>
    <name evidence="10" type="ORF">DYB25_003321</name>
</gene>
<dbReference type="PRINTS" id="PR00320">
    <property type="entry name" value="GPROTEINBRPT"/>
</dbReference>
<dbReference type="SMART" id="SM00320">
    <property type="entry name" value="WD40"/>
    <property type="match status" value="6"/>
</dbReference>
<reference evidence="10 11" key="1">
    <citation type="submission" date="2018-08" db="EMBL/GenBank/DDBJ databases">
        <title>Aphanomyces genome sequencing and annotation.</title>
        <authorList>
            <person name="Minardi D."/>
            <person name="Oidtmann B."/>
            <person name="Van Der Giezen M."/>
            <person name="Studholme D.J."/>
        </authorList>
    </citation>
    <scope>NUCLEOTIDE SEQUENCE [LARGE SCALE GENOMIC DNA]</scope>
    <source>
        <strain evidence="10 11">Yx</strain>
    </source>
</reference>
<dbReference type="PROSITE" id="PS00678">
    <property type="entry name" value="WD_REPEATS_1"/>
    <property type="match status" value="3"/>
</dbReference>
<sequence length="934" mass="101363">DPAAYERAYTTLLAWIGNSLDMYKLELHAVAFPLFVHCYLELVAKGHADAAKAYFTRHAKDHQRLHKHEIRSLGSVLTREHLGLNEYAKQVLHSKFHVQLSLLGFQLLHTFLSDHQMFLLLCILNDRVTISVQTNHPSLTIAQCDTLAPHESTAMSTSLLFQTSDEISQQVQHTPEANHIAAQVTSGDYDMAYMVQTAGGDVSESPTLASLHQVPLLWGVLPPRKRAVAAATDDGDGDVDSSAAATDTTSPPTTTASSSSPADTKAKDAVANAANNGTTLSAPGAVTGPAPDRSSSFNANLLEKLVLRQPADVQEAVNADAQLALSSSQLPSALCFTVANASEHLTNVCFSAQGDVVGGAFDDASFRVWSQDGSPLGGFGHHKDNTYGHAGPVYGCGFTPDNRFAVTSSADSTVRLWSLASRTSMVVFRAHTYPVWDVAVAPLGYYFVSASMDRTARLWSTDRVQPLRVFAGHLSDVECVTFHPNHNYLATGSTDKTVRLWDVQSGHCLRVFAGHYGGVSAVAFSPNGRYLASAGDDTLVNIWDLHMGKKLETLVGHQDAVHSLAFSAESTLVASGGADHTVRLWDMHRLDGATHKAPPVTVKSQHHNQFKRKTAAGLAPSRALLKTFTTKRTPVLRVAEASPVGAVAMSHPAKKPRKHHMMVAQANKQLKIRYDAYLDRLLNATCPEDDEEDDVSSPVVVCESISKDAFRKWEEKHGGDLGRWEYVPLDANFGRIEIDSLTTAVHAEAAGSLYWTILRQLQHIGGVDIGDTLKHRPSQTHDVGDRLQRADETMSGRQSANAFPNVIIETSYLNGSWNTLVAKLHRWISPETTVQVAIGVQVCKVRRRIIVMIRGDPLIEQVVDFDVKSHAIIPPATFPSFPLHLIYHNGPLPAELAGHANDEIVLDLATLRVRIAEALAEMLAAAAAANAAAQ</sequence>
<dbReference type="InterPro" id="IPR001680">
    <property type="entry name" value="WD40_rpt"/>
</dbReference>
<evidence type="ECO:0000256" key="8">
    <source>
        <dbReference type="SAM" id="MobiDB-lite"/>
    </source>
</evidence>
<dbReference type="EMBL" id="QUTA01008997">
    <property type="protein sequence ID" value="RHY02076.1"/>
    <property type="molecule type" value="Genomic_DNA"/>
</dbReference>
<dbReference type="Gene3D" id="2.130.10.10">
    <property type="entry name" value="YVTN repeat-like/Quinoprotein amine dehydrogenase"/>
    <property type="match status" value="2"/>
</dbReference>
<feature type="repeat" description="WD" evidence="7">
    <location>
        <begin position="386"/>
        <end position="427"/>
    </location>
</feature>
<dbReference type="InterPro" id="IPR007582">
    <property type="entry name" value="TFIID_NTD2"/>
</dbReference>
<feature type="compositionally biased region" description="Low complexity" evidence="8">
    <location>
        <begin position="240"/>
        <end position="267"/>
    </location>
</feature>
<dbReference type="InterPro" id="IPR015943">
    <property type="entry name" value="WD40/YVTN_repeat-like_dom_sf"/>
</dbReference>
<dbReference type="GO" id="GO:0006367">
    <property type="term" value="P:transcription initiation at RNA polymerase II promoter"/>
    <property type="evidence" value="ECO:0007669"/>
    <property type="project" value="TreeGrafter"/>
</dbReference>
<feature type="repeat" description="WD" evidence="7">
    <location>
        <begin position="554"/>
        <end position="587"/>
    </location>
</feature>
<feature type="non-terminal residue" evidence="10">
    <location>
        <position position="1"/>
    </location>
</feature>
<proteinExistence type="predicted"/>
<dbReference type="Proteomes" id="UP000266239">
    <property type="component" value="Unassembled WGS sequence"/>
</dbReference>
<dbReference type="SUPFAM" id="SSF160897">
    <property type="entry name" value="Taf5 N-terminal domain-like"/>
    <property type="match status" value="1"/>
</dbReference>
<keyword evidence="6" id="KW-0539">Nucleus</keyword>
<dbReference type="GO" id="GO:0016251">
    <property type="term" value="F:RNA polymerase II general transcription initiation factor activity"/>
    <property type="evidence" value="ECO:0007669"/>
    <property type="project" value="TreeGrafter"/>
</dbReference>
<feature type="repeat" description="WD" evidence="7">
    <location>
        <begin position="428"/>
        <end position="469"/>
    </location>
</feature>
<dbReference type="VEuPathDB" id="FungiDB:H257_10556"/>
<accession>A0A397A515</accession>
<evidence type="ECO:0000256" key="3">
    <source>
        <dbReference type="ARBA" id="ARBA00022737"/>
    </source>
</evidence>
<dbReference type="GO" id="GO:0005669">
    <property type="term" value="C:transcription factor TFIID complex"/>
    <property type="evidence" value="ECO:0007669"/>
    <property type="project" value="TreeGrafter"/>
</dbReference>
<keyword evidence="2 7" id="KW-0853">WD repeat</keyword>
<feature type="repeat" description="WD" evidence="7">
    <location>
        <begin position="512"/>
        <end position="553"/>
    </location>
</feature>
<dbReference type="Pfam" id="PF00400">
    <property type="entry name" value="WD40"/>
    <property type="match status" value="5"/>
</dbReference>
<feature type="region of interest" description="Disordered" evidence="8">
    <location>
        <begin position="229"/>
        <end position="267"/>
    </location>
</feature>
<comment type="subcellular location">
    <subcellularLocation>
        <location evidence="1">Nucleus</location>
    </subcellularLocation>
</comment>
<dbReference type="InterPro" id="IPR037264">
    <property type="entry name" value="TFIID_NTD2_sf"/>
</dbReference>
<evidence type="ECO:0000256" key="7">
    <source>
        <dbReference type="PROSITE-ProRule" id="PRU00221"/>
    </source>
</evidence>
<dbReference type="InterPro" id="IPR019775">
    <property type="entry name" value="WD40_repeat_CS"/>
</dbReference>
<dbReference type="InterPro" id="IPR036322">
    <property type="entry name" value="WD40_repeat_dom_sf"/>
</dbReference>
<organism evidence="10 11">
    <name type="scientific">Aphanomyces astaci</name>
    <name type="common">Crayfish plague agent</name>
    <dbReference type="NCBI Taxonomy" id="112090"/>
    <lineage>
        <taxon>Eukaryota</taxon>
        <taxon>Sar</taxon>
        <taxon>Stramenopiles</taxon>
        <taxon>Oomycota</taxon>
        <taxon>Saprolegniomycetes</taxon>
        <taxon>Saprolegniales</taxon>
        <taxon>Verrucalvaceae</taxon>
        <taxon>Aphanomyces</taxon>
    </lineage>
</organism>
<evidence type="ECO:0000313" key="11">
    <source>
        <dbReference type="Proteomes" id="UP000266239"/>
    </source>
</evidence>
<dbReference type="PROSITE" id="PS50294">
    <property type="entry name" value="WD_REPEATS_REGION"/>
    <property type="match status" value="5"/>
</dbReference>
<dbReference type="CDD" id="cd00200">
    <property type="entry name" value="WD40"/>
    <property type="match status" value="1"/>
</dbReference>
<comment type="caution">
    <text evidence="10">The sequence shown here is derived from an EMBL/GenBank/DDBJ whole genome shotgun (WGS) entry which is preliminary data.</text>
</comment>
<feature type="repeat" description="WD" evidence="7">
    <location>
        <begin position="470"/>
        <end position="511"/>
    </location>
</feature>